<dbReference type="Proteomes" id="UP000004510">
    <property type="component" value="Unassembled WGS sequence"/>
</dbReference>
<name>D4XBV6_9BURK</name>
<feature type="domain" description="Methyltransferase" evidence="2">
    <location>
        <begin position="52"/>
        <end position="149"/>
    </location>
</feature>
<dbReference type="InterPro" id="IPR018773">
    <property type="entry name" value="MeTrfase_reg_dom_prd"/>
</dbReference>
<dbReference type="eggNOG" id="COG4797">
    <property type="taxonomic scope" value="Bacteria"/>
</dbReference>
<dbReference type="eggNOG" id="COG2230">
    <property type="taxonomic scope" value="Bacteria"/>
</dbReference>
<reference evidence="4" key="1">
    <citation type="submission" date="2010-03" db="EMBL/GenBank/DDBJ databases">
        <title>Complete sequence of Mobiluncus curtisii ATCC 43063.</title>
        <authorList>
            <person name="Muzny D."/>
            <person name="Qin X."/>
            <person name="Deng J."/>
            <person name="Jiang H."/>
            <person name="Liu Y."/>
            <person name="Qu J."/>
            <person name="Song X.-Z."/>
            <person name="Zhang L."/>
            <person name="Thornton R."/>
            <person name="Coyle M."/>
            <person name="Francisco L."/>
            <person name="Jackson L."/>
            <person name="Javaid M."/>
            <person name="Korchina V."/>
            <person name="Kovar C."/>
            <person name="Mata R."/>
            <person name="Mathew T."/>
            <person name="Ngo R."/>
            <person name="Nguyen L."/>
            <person name="Nguyen N."/>
            <person name="Okwuonu G."/>
            <person name="Ongeri F."/>
            <person name="Pham C."/>
            <person name="Simmons D."/>
            <person name="Wilczek-Boney K."/>
            <person name="Hale W."/>
            <person name="Jakkamsetti A."/>
            <person name="Pham P."/>
            <person name="Ruth R."/>
            <person name="San Lucas F."/>
            <person name="Warren J."/>
            <person name="Zhang J."/>
            <person name="Zhao Z."/>
            <person name="Zhou C."/>
            <person name="Zhu D."/>
            <person name="Lee S."/>
            <person name="Bess C."/>
            <person name="Blankenburg K."/>
            <person name="Forbes L."/>
            <person name="Fu Q."/>
            <person name="Gubbala S."/>
            <person name="Hirani K."/>
            <person name="Jayaseelan J.C."/>
            <person name="Lara F."/>
            <person name="Munidasa M."/>
            <person name="Palculict T."/>
            <person name="Patil S."/>
            <person name="Pu L.-L."/>
            <person name="Saada N."/>
            <person name="Tang L."/>
            <person name="Weissenberger G."/>
            <person name="Zhu Y."/>
            <person name="Hemphill L."/>
            <person name="Shang Y."/>
            <person name="Youmans B."/>
            <person name="Ayvaz T."/>
            <person name="Ross M."/>
            <person name="Santibanez J."/>
            <person name="Aqrawi P."/>
            <person name="Gross S."/>
            <person name="Joshi V."/>
            <person name="Fowler G."/>
            <person name="Nazareth L."/>
            <person name="Reid J."/>
            <person name="Worley K."/>
            <person name="Petrosino J."/>
            <person name="Highlander S."/>
            <person name="Gibbs R."/>
            <person name="Gibbs R."/>
        </authorList>
    </citation>
    <scope>NUCLEOTIDE SEQUENCE [LARGE SCALE GENOMIC DNA]</scope>
    <source>
        <strain evidence="4">ATCC 43553</strain>
    </source>
</reference>
<dbReference type="InterPro" id="IPR041698">
    <property type="entry name" value="Methyltransf_25"/>
</dbReference>
<dbReference type="Pfam" id="PF13649">
    <property type="entry name" value="Methyltransf_25"/>
    <property type="match status" value="1"/>
</dbReference>
<dbReference type="PATRIC" id="fig|742159.3.peg.3889"/>
<dbReference type="AlphaFoldDB" id="D4XBV6"/>
<comment type="caution">
    <text evidence="3">The sequence shown here is derived from an EMBL/GenBank/DDBJ whole genome shotgun (WGS) entry which is preliminary data.</text>
</comment>
<dbReference type="CDD" id="cd02440">
    <property type="entry name" value="AdoMet_MTases"/>
    <property type="match status" value="1"/>
</dbReference>
<feature type="domain" description="Methyltransferase regulatory" evidence="1">
    <location>
        <begin position="221"/>
        <end position="305"/>
    </location>
</feature>
<accession>D4XBV6</accession>
<dbReference type="HOGENOM" id="CLU_037603_1_0_4"/>
<proteinExistence type="predicted"/>
<sequence length="534" mass="57767">MTAADHLTQAISDAYDETPYISNAFPYTSPGNLRAVATLYGLATPQLANARVLELGCAAGGNLLPFARAYPDAQVIGIDLSPQQIEAGQRVAEKTGARNLDLRAMSLTDITPDFGTFDYIICHGVFSWVPPEVRDAILRICRENLAPDGIAYVSYNTYPGWKAADVVRDAMILNSFGAQTAQEKLSSAKEMLELIENGLWHNNPLHSALQSVAGKLRGQSDHYLLHEYLEAINTPCYFLEFAAAAQQAGLAYVTDAEPQLTFASTYGSKVALGLNSLSANSNREMREQYLDFAVGRSFRKSLLVHADRAGGMLEQPEGSAFKAMHFATRLDAAPPTPNASPEHRHYLTPNGATLSTKDPAMIGMIDALNTAWPRSLPFEALLEIATSSKSGVPHDDVANSLYMNLITLVQSSAVNFRMESAPYLPADSKPALIPGARELLGEVTGQASQVGMYNLWHQPATPPASALAQFLALHMDGSRSLSDLRTLARDALTSGRIAHPDGRSYKGARNLEPVAQEFVNALLTQLRHSGLLAN</sequence>
<dbReference type="SUPFAM" id="SSF53335">
    <property type="entry name" value="S-adenosyl-L-methionine-dependent methyltransferases"/>
    <property type="match status" value="1"/>
</dbReference>
<evidence type="ECO:0000313" key="3">
    <source>
        <dbReference type="EMBL" id="EFF75892.1"/>
    </source>
</evidence>
<organism evidence="3 4">
    <name type="scientific">Achromobacter piechaudii ATCC 43553</name>
    <dbReference type="NCBI Taxonomy" id="742159"/>
    <lineage>
        <taxon>Bacteria</taxon>
        <taxon>Pseudomonadati</taxon>
        <taxon>Pseudomonadota</taxon>
        <taxon>Betaproteobacteria</taxon>
        <taxon>Burkholderiales</taxon>
        <taxon>Alcaligenaceae</taxon>
        <taxon>Achromobacter</taxon>
    </lineage>
</organism>
<dbReference type="PANTHER" id="PTHR43667:SF2">
    <property type="entry name" value="FATTY ACID C-METHYL TRANSFERASE"/>
    <property type="match status" value="1"/>
</dbReference>
<dbReference type="OrthoDB" id="101857at2"/>
<keyword evidence="3" id="KW-0489">Methyltransferase</keyword>
<dbReference type="GO" id="GO:0008168">
    <property type="term" value="F:methyltransferase activity"/>
    <property type="evidence" value="ECO:0007669"/>
    <property type="project" value="UniProtKB-KW"/>
</dbReference>
<dbReference type="Gene3D" id="3.40.50.150">
    <property type="entry name" value="Vaccinia Virus protein VP39"/>
    <property type="match status" value="1"/>
</dbReference>
<gene>
    <name evidence="3" type="ORF">HMPREF0004_2953</name>
</gene>
<dbReference type="RefSeq" id="WP_006219023.1">
    <property type="nucleotide sequence ID" value="NZ_GG770409.1"/>
</dbReference>
<dbReference type="PANTHER" id="PTHR43667">
    <property type="entry name" value="CYCLOPROPANE-FATTY-ACYL-PHOSPHOLIPID SYNTHASE"/>
    <property type="match status" value="1"/>
</dbReference>
<dbReference type="InterPro" id="IPR029063">
    <property type="entry name" value="SAM-dependent_MTases_sf"/>
</dbReference>
<dbReference type="EMBL" id="ADMS01000062">
    <property type="protein sequence ID" value="EFF75892.1"/>
    <property type="molecule type" value="Genomic_DNA"/>
</dbReference>
<dbReference type="GO" id="GO:0032259">
    <property type="term" value="P:methylation"/>
    <property type="evidence" value="ECO:0007669"/>
    <property type="project" value="UniProtKB-KW"/>
</dbReference>
<protein>
    <submittedName>
        <fullName evidence="3">Methyltransferase domain protein</fullName>
        <ecNumber evidence="3">2.1.1.-</ecNumber>
    </submittedName>
</protein>
<dbReference type="EC" id="2.1.1.-" evidence="3"/>
<keyword evidence="3" id="KW-0808">Transferase</keyword>
<evidence type="ECO:0000259" key="2">
    <source>
        <dbReference type="Pfam" id="PF13649"/>
    </source>
</evidence>
<dbReference type="InterPro" id="IPR050723">
    <property type="entry name" value="CFA/CMAS"/>
</dbReference>
<evidence type="ECO:0000259" key="1">
    <source>
        <dbReference type="Pfam" id="PF10119"/>
    </source>
</evidence>
<dbReference type="Pfam" id="PF10119">
    <property type="entry name" value="MethyTransf_Reg"/>
    <property type="match status" value="1"/>
</dbReference>
<evidence type="ECO:0000313" key="4">
    <source>
        <dbReference type="Proteomes" id="UP000004510"/>
    </source>
</evidence>